<dbReference type="VEuPathDB" id="FungiDB:PC9H_002840"/>
<evidence type="ECO:0000313" key="9">
    <source>
        <dbReference type="EMBL" id="KAF7436014.1"/>
    </source>
</evidence>
<evidence type="ECO:0000259" key="8">
    <source>
        <dbReference type="PROSITE" id="PS50850"/>
    </source>
</evidence>
<evidence type="ECO:0000256" key="2">
    <source>
        <dbReference type="ARBA" id="ARBA00022448"/>
    </source>
</evidence>
<keyword evidence="2" id="KW-0813">Transport</keyword>
<feature type="domain" description="Major facilitator superfamily (MFS) profile" evidence="8">
    <location>
        <begin position="47"/>
        <end position="530"/>
    </location>
</feature>
<dbReference type="GO" id="GO:0016020">
    <property type="term" value="C:membrane"/>
    <property type="evidence" value="ECO:0007669"/>
    <property type="project" value="UniProtKB-SubCell"/>
</dbReference>
<gene>
    <name evidence="9" type="ORF">PC9H_002840</name>
</gene>
<comment type="subcellular location">
    <subcellularLocation>
        <location evidence="1">Membrane</location>
        <topology evidence="1">Multi-pass membrane protein</topology>
    </subcellularLocation>
</comment>
<dbReference type="OrthoDB" id="419616at2759"/>
<dbReference type="Gene3D" id="1.20.1250.20">
    <property type="entry name" value="MFS general substrate transporter like domains"/>
    <property type="match status" value="1"/>
</dbReference>
<feature type="transmembrane region" description="Helical" evidence="7">
    <location>
        <begin position="346"/>
        <end position="366"/>
    </location>
</feature>
<reference evidence="9" key="1">
    <citation type="submission" date="2019-07" db="EMBL/GenBank/DDBJ databases">
        <authorList>
            <person name="Palmer J.M."/>
        </authorList>
    </citation>
    <scope>NUCLEOTIDE SEQUENCE</scope>
    <source>
        <strain evidence="9">PC9</strain>
    </source>
</reference>
<evidence type="ECO:0000256" key="1">
    <source>
        <dbReference type="ARBA" id="ARBA00004141"/>
    </source>
</evidence>
<keyword evidence="3 7" id="KW-0812">Transmembrane</keyword>
<dbReference type="PANTHER" id="PTHR23504:SF15">
    <property type="entry name" value="MAJOR FACILITATOR SUPERFAMILY (MFS) PROFILE DOMAIN-CONTAINING PROTEIN"/>
    <property type="match status" value="1"/>
</dbReference>
<dbReference type="Pfam" id="PF07690">
    <property type="entry name" value="MFS_1"/>
    <property type="match status" value="1"/>
</dbReference>
<keyword evidence="4 7" id="KW-1133">Transmembrane helix</keyword>
<accession>A0A8H6ZZQ7</accession>
<dbReference type="InterPro" id="IPR036259">
    <property type="entry name" value="MFS_trans_sf"/>
</dbReference>
<evidence type="ECO:0000256" key="7">
    <source>
        <dbReference type="SAM" id="Phobius"/>
    </source>
</evidence>
<dbReference type="GeneID" id="59372658"/>
<proteinExistence type="predicted"/>
<evidence type="ECO:0000256" key="4">
    <source>
        <dbReference type="ARBA" id="ARBA00022989"/>
    </source>
</evidence>
<dbReference type="Proteomes" id="UP000623687">
    <property type="component" value="Unassembled WGS sequence"/>
</dbReference>
<dbReference type="SUPFAM" id="SSF103473">
    <property type="entry name" value="MFS general substrate transporter"/>
    <property type="match status" value="1"/>
</dbReference>
<comment type="caution">
    <text evidence="9">The sequence shown here is derived from an EMBL/GenBank/DDBJ whole genome shotgun (WGS) entry which is preliminary data.</text>
</comment>
<evidence type="ECO:0000256" key="3">
    <source>
        <dbReference type="ARBA" id="ARBA00022692"/>
    </source>
</evidence>
<evidence type="ECO:0000256" key="5">
    <source>
        <dbReference type="ARBA" id="ARBA00023136"/>
    </source>
</evidence>
<feature type="transmembrane region" description="Helical" evidence="7">
    <location>
        <begin position="409"/>
        <end position="434"/>
    </location>
</feature>
<evidence type="ECO:0000313" key="10">
    <source>
        <dbReference type="Proteomes" id="UP000623687"/>
    </source>
</evidence>
<keyword evidence="10" id="KW-1185">Reference proteome</keyword>
<dbReference type="CDD" id="cd17330">
    <property type="entry name" value="MFS_SLC46_TetA_like"/>
    <property type="match status" value="1"/>
</dbReference>
<dbReference type="InterPro" id="IPR001958">
    <property type="entry name" value="Tet-R_TetA/multi-R_MdtG-like"/>
</dbReference>
<feature type="transmembrane region" description="Helical" evidence="7">
    <location>
        <begin position="120"/>
        <end position="138"/>
    </location>
</feature>
<evidence type="ECO:0000256" key="6">
    <source>
        <dbReference type="SAM" id="MobiDB-lite"/>
    </source>
</evidence>
<feature type="transmembrane region" description="Helical" evidence="7">
    <location>
        <begin position="306"/>
        <end position="326"/>
    </location>
</feature>
<dbReference type="PANTHER" id="PTHR23504">
    <property type="entry name" value="MAJOR FACILITATOR SUPERFAMILY DOMAIN-CONTAINING PROTEIN 10"/>
    <property type="match status" value="1"/>
</dbReference>
<dbReference type="InterPro" id="IPR011701">
    <property type="entry name" value="MFS"/>
</dbReference>
<feature type="transmembrane region" description="Helical" evidence="7">
    <location>
        <begin position="221"/>
        <end position="243"/>
    </location>
</feature>
<dbReference type="PROSITE" id="PS50850">
    <property type="entry name" value="MFS"/>
    <property type="match status" value="1"/>
</dbReference>
<sequence length="588" mass="64446">MPFHDDERRRESEKAGMLHVDVDIEYEITPPPPNPKKIQRTPLPWFQFSILLFLQLAEPLTSQVIYPFVPQLVREIGITGGDESKTGYYVGIMQSLFFVTEAMTVLHWSRLSDRIGRKPVILCGLFGLSISMYCFGLSKTFWGLVLSRCLNGGLNGNVGVMKSVIAEMTDETNISQAYSFMPIAWSTGSTIGPILGGSLAHPVTRFPKLFGNSKFLADYPYFLPCSIPATFTIVAWVITLIFLKETSPVKFQQRSFFSRWRRLSSKATNESSSFDASPVLDTPEESRPAAPGEEILPMRKLLTRRVLIASGNYAILAFVDISFRAIQPLFLSTPVALGGLGLAPSMIGPILSVFGVLNGLMQVSFFASIHDRWGSKRVFTCGILSTLPAFALFPLINHYARTEGLSMRVYFLVWCQIVISIGVSMSYGAIFILISEAAPNHRSLGAVNGLSQMAVSVMRAVGPIIASSLFSLSYDCVGGSGGGGASAAPGRRAAEVGFGEFGVIGVVFIEFAFTFAFGFRFRFDLKCRSHIPHERSDTEVGEPEKNASSLIPPFYEYEGVRVGPMFSIVLQLAETLGMTSSATYLSIS</sequence>
<name>A0A8H6ZZQ7_PLEOS</name>
<dbReference type="GO" id="GO:0022857">
    <property type="term" value="F:transmembrane transporter activity"/>
    <property type="evidence" value="ECO:0007669"/>
    <property type="project" value="InterPro"/>
</dbReference>
<feature type="transmembrane region" description="Helical" evidence="7">
    <location>
        <begin position="501"/>
        <end position="519"/>
    </location>
</feature>
<dbReference type="EMBL" id="JACETU010000002">
    <property type="protein sequence ID" value="KAF7436014.1"/>
    <property type="molecule type" value="Genomic_DNA"/>
</dbReference>
<keyword evidence="5 7" id="KW-0472">Membrane</keyword>
<dbReference type="RefSeq" id="XP_036633913.1">
    <property type="nucleotide sequence ID" value="XM_036772440.1"/>
</dbReference>
<feature type="transmembrane region" description="Helical" evidence="7">
    <location>
        <begin position="378"/>
        <end position="397"/>
    </location>
</feature>
<dbReference type="InterPro" id="IPR020846">
    <property type="entry name" value="MFS_dom"/>
</dbReference>
<dbReference type="PRINTS" id="PR01035">
    <property type="entry name" value="TCRTETA"/>
</dbReference>
<feature type="region of interest" description="Disordered" evidence="6">
    <location>
        <begin position="270"/>
        <end position="290"/>
    </location>
</feature>
<dbReference type="AlphaFoldDB" id="A0A8H6ZZQ7"/>
<organism evidence="9 10">
    <name type="scientific">Pleurotus ostreatus</name>
    <name type="common">Oyster mushroom</name>
    <name type="synonym">White-rot fungus</name>
    <dbReference type="NCBI Taxonomy" id="5322"/>
    <lineage>
        <taxon>Eukaryota</taxon>
        <taxon>Fungi</taxon>
        <taxon>Dikarya</taxon>
        <taxon>Basidiomycota</taxon>
        <taxon>Agaricomycotina</taxon>
        <taxon>Agaricomycetes</taxon>
        <taxon>Agaricomycetidae</taxon>
        <taxon>Agaricales</taxon>
        <taxon>Pleurotineae</taxon>
        <taxon>Pleurotaceae</taxon>
        <taxon>Pleurotus</taxon>
    </lineage>
</organism>
<protein>
    <recommendedName>
        <fullName evidence="8">Major facilitator superfamily (MFS) profile domain-containing protein</fullName>
    </recommendedName>
</protein>